<keyword evidence="1" id="KW-1133">Transmembrane helix</keyword>
<evidence type="ECO:0000313" key="2">
    <source>
        <dbReference type="EMBL" id="EMA47035.1"/>
    </source>
</evidence>
<feature type="transmembrane region" description="Helical" evidence="1">
    <location>
        <begin position="169"/>
        <end position="186"/>
    </location>
</feature>
<dbReference type="AlphaFoldDB" id="M0MRH2"/>
<protein>
    <recommendedName>
        <fullName evidence="4">Membrane-bound metal-dependent hydrolase</fullName>
    </recommendedName>
</protein>
<keyword evidence="1" id="KW-0812">Transmembrane</keyword>
<feature type="transmembrane region" description="Helical" evidence="1">
    <location>
        <begin position="71"/>
        <end position="101"/>
    </location>
</feature>
<evidence type="ECO:0008006" key="4">
    <source>
        <dbReference type="Google" id="ProtNLM"/>
    </source>
</evidence>
<dbReference type="InParanoid" id="M0MRH2"/>
<dbReference type="STRING" id="1227455.C449_02502"/>
<name>M0MRH2_9EURY</name>
<comment type="caution">
    <text evidence="2">The sequence shown here is derived from an EMBL/GenBank/DDBJ whole genome shotgun (WGS) entry which is preliminary data.</text>
</comment>
<dbReference type="PATRIC" id="fig|1227455.4.peg.511"/>
<gene>
    <name evidence="2" type="ORF">C449_02502</name>
</gene>
<keyword evidence="3" id="KW-1185">Reference proteome</keyword>
<organism evidence="2 3">
    <name type="scientific">Halococcus saccharolyticus DSM 5350</name>
    <dbReference type="NCBI Taxonomy" id="1227455"/>
    <lineage>
        <taxon>Archaea</taxon>
        <taxon>Methanobacteriati</taxon>
        <taxon>Methanobacteriota</taxon>
        <taxon>Stenosarchaea group</taxon>
        <taxon>Halobacteria</taxon>
        <taxon>Halobacteriales</taxon>
        <taxon>Halococcaceae</taxon>
        <taxon>Halococcus</taxon>
    </lineage>
</organism>
<sequence length="199" mass="21193">MACEYPDLRKLSRTMMAPTHVATGLAIAVPVATVAPEYAAAAVAGSTVGSLVPDLDLLVGEHRRTLHFPTLGWVVAVPVALAAVVTPSAVTVGVALCALSFAVHSAADVLGAGEEVRPWERTNPNAVYCHLRQRWLRARYRVRYDGAPEDLLLTVVLAAPTVVLLDGPVRWFGLLVVGIGAAYALVRKWLPPYVARLVG</sequence>
<evidence type="ECO:0000313" key="3">
    <source>
        <dbReference type="Proteomes" id="UP000011669"/>
    </source>
</evidence>
<proteinExistence type="predicted"/>
<dbReference type="EMBL" id="AOMD01000010">
    <property type="protein sequence ID" value="EMA47035.1"/>
    <property type="molecule type" value="Genomic_DNA"/>
</dbReference>
<keyword evidence="1" id="KW-0472">Membrane</keyword>
<reference evidence="2 3" key="1">
    <citation type="journal article" date="2014" name="PLoS Genet.">
        <title>Phylogenetically driven sequencing of extremely halophilic archaea reveals strategies for static and dynamic osmo-response.</title>
        <authorList>
            <person name="Becker E.A."/>
            <person name="Seitzer P.M."/>
            <person name="Tritt A."/>
            <person name="Larsen D."/>
            <person name="Krusor M."/>
            <person name="Yao A.I."/>
            <person name="Wu D."/>
            <person name="Madern D."/>
            <person name="Eisen J.A."/>
            <person name="Darling A.E."/>
            <person name="Facciotti M.T."/>
        </authorList>
    </citation>
    <scope>NUCLEOTIDE SEQUENCE [LARGE SCALE GENOMIC DNA]</scope>
    <source>
        <strain evidence="2 3">DSM 5350</strain>
    </source>
</reference>
<evidence type="ECO:0000256" key="1">
    <source>
        <dbReference type="SAM" id="Phobius"/>
    </source>
</evidence>
<accession>M0MRH2</accession>
<dbReference type="Proteomes" id="UP000011669">
    <property type="component" value="Unassembled WGS sequence"/>
</dbReference>